<reference evidence="2" key="1">
    <citation type="submission" date="2022-06" db="EMBL/GenBank/DDBJ databases">
        <authorList>
            <person name="Ping M."/>
        </authorList>
    </citation>
    <scope>NUCLEOTIDE SEQUENCE</scope>
    <source>
        <strain evidence="2">JCM11759T</strain>
    </source>
</reference>
<evidence type="ECO:0008006" key="4">
    <source>
        <dbReference type="Google" id="ProtNLM"/>
    </source>
</evidence>
<feature type="region of interest" description="Disordered" evidence="1">
    <location>
        <begin position="133"/>
        <end position="166"/>
    </location>
</feature>
<evidence type="ECO:0000313" key="2">
    <source>
        <dbReference type="EMBL" id="USY22455.1"/>
    </source>
</evidence>
<keyword evidence="3" id="KW-1185">Reference proteome</keyword>
<protein>
    <recommendedName>
        <fullName evidence="4">YokE-like PH domain-containing protein</fullName>
    </recommendedName>
</protein>
<dbReference type="Proteomes" id="UP001055940">
    <property type="component" value="Chromosome"/>
</dbReference>
<name>A0ABY5DET8_9ACTN</name>
<dbReference type="RefSeq" id="WP_254421229.1">
    <property type="nucleotide sequence ID" value="NZ_BAAAJB010000067.1"/>
</dbReference>
<gene>
    <name evidence="2" type="ORF">NE857_13080</name>
</gene>
<dbReference type="EMBL" id="CP099837">
    <property type="protein sequence ID" value="USY22455.1"/>
    <property type="molecule type" value="Genomic_DNA"/>
</dbReference>
<evidence type="ECO:0000256" key="1">
    <source>
        <dbReference type="SAM" id="MobiDB-lite"/>
    </source>
</evidence>
<feature type="compositionally biased region" description="Low complexity" evidence="1">
    <location>
        <begin position="133"/>
        <end position="142"/>
    </location>
</feature>
<organism evidence="2 3">
    <name type="scientific">Nocardiopsis exhalans</name>
    <dbReference type="NCBI Taxonomy" id="163604"/>
    <lineage>
        <taxon>Bacteria</taxon>
        <taxon>Bacillati</taxon>
        <taxon>Actinomycetota</taxon>
        <taxon>Actinomycetes</taxon>
        <taxon>Streptosporangiales</taxon>
        <taxon>Nocardiopsidaceae</taxon>
        <taxon>Nocardiopsis</taxon>
    </lineage>
</organism>
<evidence type="ECO:0000313" key="3">
    <source>
        <dbReference type="Proteomes" id="UP001055940"/>
    </source>
</evidence>
<proteinExistence type="predicted"/>
<accession>A0ABY5DET8</accession>
<sequence length="166" mass="18231">MDQSEFEWIGPSGPIVRAVCRPQLEWLLESLREGERPVAAAYEDPQTEEGYSYLHLLTGERLFSCLNTHPGNEVRSWELAEIEAVEVTRKRFGLGAAELAVTARETSWAGRSHTFSFARGRRQADRFAELLESLRSPSPLGSTDKPTAEIADEPTGGSPASPDGAS</sequence>